<reference evidence="1 2" key="1">
    <citation type="submission" date="2024-01" db="EMBL/GenBank/DDBJ databases">
        <authorList>
            <person name="Guinet B."/>
        </authorList>
    </citation>
    <scope>NUCLEOTIDE SEQUENCE [LARGE SCALE GENOMIC DNA]</scope>
</reference>
<organism evidence="1 2">
    <name type="scientific">Cotesia congregata filamentous virus 1</name>
    <dbReference type="NCBI Taxonomy" id="3064291"/>
    <lineage>
        <taxon>Viruses</taxon>
        <taxon>Viruses incertae sedis</taxon>
        <taxon>Naldaviricetes</taxon>
        <taxon>Lefavirales</taxon>
        <taxon>Filamentoviridae</taxon>
        <taxon>Betafilamentovirus</taxon>
        <taxon>Betafilamentovirus cocongregatae</taxon>
    </lineage>
</organism>
<dbReference type="EMBL" id="CAUOPR010000001">
    <property type="protein sequence ID" value="CAJ2002089.1"/>
    <property type="molecule type" value="Genomic_DNA"/>
</dbReference>
<accession>A0ABC8QKM7</accession>
<sequence length="168" mass="19779">MLQRRQENSIFIPFLMLNRSIRTSVNKFFVLGLAKKLLAFLGVPNVKTCIQSAYFKQKHGLVIKFERNVSANQILESLRLKNKNVFRVSQLGLLSKKIKDCRGQEDLYDPITIEPYYTAVYRRLMKRGQAFIAKHYDFNHYLFYSDGLLFIRKRYETGVVQFTKLVNV</sequence>
<gene>
    <name evidence="1" type="ORF">CCFV1_ORF0043</name>
</gene>
<evidence type="ECO:0000313" key="2">
    <source>
        <dbReference type="Proteomes" id="UP001642380"/>
    </source>
</evidence>
<comment type="caution">
    <text evidence="1">The sequence shown here is derived from an EMBL/GenBank/DDBJ whole genome shotgun (WGS) entry which is preliminary data.</text>
</comment>
<evidence type="ECO:0000313" key="1">
    <source>
        <dbReference type="EMBL" id="CAJ2002089.1"/>
    </source>
</evidence>
<proteinExistence type="predicted"/>
<protein>
    <submittedName>
        <fullName evidence="1">Uncharacterized protein</fullName>
    </submittedName>
</protein>
<keyword evidence="2" id="KW-1185">Reference proteome</keyword>
<dbReference type="Proteomes" id="UP001642380">
    <property type="component" value="Unassembled WGS sequence"/>
</dbReference>
<name>A0ABC8QKM7_9VIRU</name>